<evidence type="ECO:0000256" key="3">
    <source>
        <dbReference type="SAM" id="MobiDB-lite"/>
    </source>
</evidence>
<evidence type="ECO:0000259" key="6">
    <source>
        <dbReference type="Pfam" id="PF21365"/>
    </source>
</evidence>
<dbReference type="Proteomes" id="UP000275356">
    <property type="component" value="Unassembled WGS sequence"/>
</dbReference>
<dbReference type="PANTHER" id="PTHR43863">
    <property type="entry name" value="HYDROLASE, PUTATIVE (AFU_ORTHOLOGUE AFUA_1G03140)-RELATED"/>
    <property type="match status" value="1"/>
</dbReference>
<dbReference type="Pfam" id="PF13802">
    <property type="entry name" value="Gal_mutarotas_2"/>
    <property type="match status" value="1"/>
</dbReference>
<dbReference type="AlphaFoldDB" id="A0A3N2DAT7"/>
<evidence type="ECO:0000313" key="8">
    <source>
        <dbReference type="EMBL" id="ROR96920.1"/>
    </source>
</evidence>
<feature type="domain" description="Glycosyl hydrolase family 31 C-terminal" evidence="6">
    <location>
        <begin position="688"/>
        <end position="773"/>
    </location>
</feature>
<dbReference type="Gene3D" id="2.60.40.10">
    <property type="entry name" value="Immunoglobulins"/>
    <property type="match status" value="1"/>
</dbReference>
<evidence type="ECO:0000256" key="2">
    <source>
        <dbReference type="RuleBase" id="RU361185"/>
    </source>
</evidence>
<dbReference type="SUPFAM" id="SSF74650">
    <property type="entry name" value="Galactose mutarotase-like"/>
    <property type="match status" value="1"/>
</dbReference>
<dbReference type="Gene3D" id="2.60.40.1180">
    <property type="entry name" value="Golgi alpha-mannosidase II"/>
    <property type="match status" value="1"/>
</dbReference>
<dbReference type="Gene3D" id="2.60.40.1760">
    <property type="entry name" value="glycosyl hydrolase (family 31)"/>
    <property type="match status" value="1"/>
</dbReference>
<keyword evidence="2" id="KW-0326">Glycosidase</keyword>
<accession>A0A3N2DAT7</accession>
<dbReference type="CDD" id="cd14752">
    <property type="entry name" value="GH31_N"/>
    <property type="match status" value="1"/>
</dbReference>
<dbReference type="Gene3D" id="3.20.20.80">
    <property type="entry name" value="Glycosidases"/>
    <property type="match status" value="1"/>
</dbReference>
<dbReference type="InterPro" id="IPR017853">
    <property type="entry name" value="GH"/>
</dbReference>
<dbReference type="GO" id="GO:0030246">
    <property type="term" value="F:carbohydrate binding"/>
    <property type="evidence" value="ECO:0007669"/>
    <property type="project" value="InterPro"/>
</dbReference>
<evidence type="ECO:0000259" key="7">
    <source>
        <dbReference type="Pfam" id="PF21568"/>
    </source>
</evidence>
<dbReference type="CDD" id="cd06597">
    <property type="entry name" value="GH31_transferase_CtsY"/>
    <property type="match status" value="1"/>
</dbReference>
<feature type="domain" description="Glycoside hydrolase family 31 TIM barrel" evidence="4">
    <location>
        <begin position="317"/>
        <end position="676"/>
    </location>
</feature>
<dbReference type="Pfam" id="PF01055">
    <property type="entry name" value="Glyco_hydro_31_2nd"/>
    <property type="match status" value="1"/>
</dbReference>
<feature type="region of interest" description="Disordered" evidence="3">
    <location>
        <begin position="1"/>
        <end position="25"/>
    </location>
</feature>
<dbReference type="Pfam" id="PF21568">
    <property type="entry name" value="AIMA-like_N"/>
    <property type="match status" value="1"/>
</dbReference>
<proteinExistence type="inferred from homology"/>
<dbReference type="SUPFAM" id="SSF51445">
    <property type="entry name" value="(Trans)glycosidases"/>
    <property type="match status" value="1"/>
</dbReference>
<dbReference type="InterPro" id="IPR048488">
    <property type="entry name" value="AIMA-like_N"/>
</dbReference>
<keyword evidence="9" id="KW-1185">Reference proteome</keyword>
<dbReference type="PANTHER" id="PTHR43863:SF2">
    <property type="entry name" value="MALTASE-GLUCOAMYLASE"/>
    <property type="match status" value="1"/>
</dbReference>
<feature type="domain" description="1,3-alpha-isomaltosidase-like N-terminal" evidence="7">
    <location>
        <begin position="12"/>
        <end position="116"/>
    </location>
</feature>
<dbReference type="InterPro" id="IPR000322">
    <property type="entry name" value="Glyco_hydro_31_TIM"/>
</dbReference>
<dbReference type="InterPro" id="IPR048395">
    <property type="entry name" value="Glyco_hydro_31_C"/>
</dbReference>
<dbReference type="RefSeq" id="WP_123739034.1">
    <property type="nucleotide sequence ID" value="NZ_RKHQ01000001.1"/>
</dbReference>
<keyword evidence="2" id="KW-0378">Hydrolase</keyword>
<dbReference type="SUPFAM" id="SSF51011">
    <property type="entry name" value="Glycosyl hydrolase domain"/>
    <property type="match status" value="1"/>
</dbReference>
<evidence type="ECO:0000259" key="5">
    <source>
        <dbReference type="Pfam" id="PF13802"/>
    </source>
</evidence>
<dbReference type="InterPro" id="IPR013783">
    <property type="entry name" value="Ig-like_fold"/>
</dbReference>
<evidence type="ECO:0000256" key="1">
    <source>
        <dbReference type="ARBA" id="ARBA00007806"/>
    </source>
</evidence>
<gene>
    <name evidence="8" type="ORF">EDD28_1513</name>
</gene>
<comment type="similarity">
    <text evidence="1 2">Belongs to the glycosyl hydrolase 31 family.</text>
</comment>
<protein>
    <submittedName>
        <fullName evidence="8">Galactose mutarotase-like protein</fullName>
    </submittedName>
</protein>
<feature type="domain" description="Glycoside hydrolase family 31 N-terminal" evidence="5">
    <location>
        <begin position="191"/>
        <end position="271"/>
    </location>
</feature>
<dbReference type="GO" id="GO:0004553">
    <property type="term" value="F:hydrolase activity, hydrolyzing O-glycosyl compounds"/>
    <property type="evidence" value="ECO:0007669"/>
    <property type="project" value="InterPro"/>
</dbReference>
<evidence type="ECO:0000259" key="4">
    <source>
        <dbReference type="Pfam" id="PF01055"/>
    </source>
</evidence>
<dbReference type="InterPro" id="IPR051816">
    <property type="entry name" value="Glycosyl_Hydrolase_31"/>
</dbReference>
<organism evidence="8 9">
    <name type="scientific">Salana multivorans</name>
    <dbReference type="NCBI Taxonomy" id="120377"/>
    <lineage>
        <taxon>Bacteria</taxon>
        <taxon>Bacillati</taxon>
        <taxon>Actinomycetota</taxon>
        <taxon>Actinomycetes</taxon>
        <taxon>Micrococcales</taxon>
        <taxon>Beutenbergiaceae</taxon>
        <taxon>Salana</taxon>
    </lineage>
</organism>
<dbReference type="OrthoDB" id="176168at2"/>
<dbReference type="GO" id="GO:0005975">
    <property type="term" value="P:carbohydrate metabolic process"/>
    <property type="evidence" value="ECO:0007669"/>
    <property type="project" value="InterPro"/>
</dbReference>
<dbReference type="EMBL" id="RKHQ01000001">
    <property type="protein sequence ID" value="ROR96920.1"/>
    <property type="molecule type" value="Genomic_DNA"/>
</dbReference>
<dbReference type="Pfam" id="PF21365">
    <property type="entry name" value="Glyco_hydro_31_3rd"/>
    <property type="match status" value="1"/>
</dbReference>
<reference evidence="8 9" key="1">
    <citation type="submission" date="2018-11" db="EMBL/GenBank/DDBJ databases">
        <title>Sequencing the genomes of 1000 actinobacteria strains.</title>
        <authorList>
            <person name="Klenk H.-P."/>
        </authorList>
    </citation>
    <scope>NUCLEOTIDE SEQUENCE [LARGE SCALE GENOMIC DNA]</scope>
    <source>
        <strain evidence="8 9">DSM 13521</strain>
    </source>
</reference>
<dbReference type="InterPro" id="IPR025887">
    <property type="entry name" value="Glyco_hydro_31_N_dom"/>
</dbReference>
<comment type="caution">
    <text evidence="8">The sequence shown here is derived from an EMBL/GenBank/DDBJ whole genome shotgun (WGS) entry which is preliminary data.</text>
</comment>
<sequence length="784" mass="85127">MPQPQLVHRPAGDGHPYAASPDQRVPYRPAVGDGIVLGVRAPGADVVTGALVSPSGRETPLALTRGPADATDAAALAGGDGHLAAAQAATASTGDVWHVRLAALGEPGTWRYRFEAASGGEGHAGADVAGEVGAVAGAAGDAAAEASAVGTPWFDLPVGAWGDAAGGTLRVNGSATHPRLVPDSVAWFTDDEGTWRVRLALRLEPEEHVVGFGERFEAVDLRGRELDAVVFEQYKSQGVHARTYLPMPFAHVIGGDGWGFHVRTSRRTWFDVGASDPGLLWIEAALGGAPELDLDVWDGSVGDVLRGFLDVAGHPEELPDWVLGLWASGNEWNTAALVTEQMDRHRDLDVPVDVVVVEAWSDELGITELRDSRHELHADGSPRSLADVTFDADGAWPDPRAWIDDLHARGVRVLLWQIPLLKTDGTIALDETPWTDEQTRQVLADGAALERSGHVVREADGSAYRNRGWWFPRALLPDLSTPEGRAHWTEYRRYLVEELDIDGFKTDGGEHAWGDELVYGDGRRGDEGNNLVPVNYARAFGDLLRSAGKAPVTFSRSGFTGSQAHGVFWAGDENSTWEAMRHSLNAGLTASVCGIVYWGWDLAGFSGPVPDAELYLRAVAMSAFLPVMQYHSEFNHHELPLRDRTPWNVAELSGVPEVVDVFRDYAHLRRRLRPYLARSAREAIETSVPFLRGLWVDFGGEAEVWRRPAQFLIGPDVLVSPVTEPGATRWETYLPGGAGVRWRDAWTGESYTGGSVVEREVPLAVVPVYVREESWAELAAVFHP</sequence>
<dbReference type="InterPro" id="IPR011013">
    <property type="entry name" value="Gal_mutarotase_sf_dom"/>
</dbReference>
<dbReference type="InterPro" id="IPR013780">
    <property type="entry name" value="Glyco_hydro_b"/>
</dbReference>
<evidence type="ECO:0000313" key="9">
    <source>
        <dbReference type="Proteomes" id="UP000275356"/>
    </source>
</evidence>
<name>A0A3N2DAT7_9MICO</name>